<dbReference type="InterPro" id="IPR036291">
    <property type="entry name" value="NAD(P)-bd_dom_sf"/>
</dbReference>
<dbReference type="Proteomes" id="UP000218209">
    <property type="component" value="Unassembled WGS sequence"/>
</dbReference>
<dbReference type="Pfam" id="PF22725">
    <property type="entry name" value="GFO_IDH_MocA_C3"/>
    <property type="match status" value="1"/>
</dbReference>
<accession>A0A1X6PK11</accession>
<dbReference type="Gene3D" id="3.30.360.10">
    <property type="entry name" value="Dihydrodipicolinate Reductase, domain 2"/>
    <property type="match status" value="1"/>
</dbReference>
<dbReference type="Gene3D" id="3.40.50.720">
    <property type="entry name" value="NAD(P)-binding Rossmann-like Domain"/>
    <property type="match status" value="1"/>
</dbReference>
<keyword evidence="6" id="KW-1185">Reference proteome</keyword>
<dbReference type="SUPFAM" id="SSF55347">
    <property type="entry name" value="Glyceraldehyde-3-phosphate dehydrogenase-like, C-terminal domain"/>
    <property type="match status" value="1"/>
</dbReference>
<sequence>MYKPDHEAGKLKRPTKQTLTRTDSYDRNLFYGDSKLHKVMVQQSADAFTKVADSALRLEDSVSDEAKVHVGIIGCGRIGQCHAANLANKVPDAELVCVSDFFEESARLLAKQYNVPMACTDYKDLINNADVHAIIVCSPTDTHADIIKEAAAAGKHIFCEKPIDKSLSVIDEALAAVEEAGVKLMIGFQKRYDADFGRAYDARAKGFLGTPVKLHLTSRDPAPPPVGYLKNSGGVFLDQTIHDFDMARYLVGSDVVEIYATGLAVNPEIEALGDYDNTICHLKFANGCIGTIDNSRATPYGYDQKAEFFGTSGAITVNNNFPNTATYADRTGCHTDLPVYFFMQRFASAFLMEMIAFIDCIVQDTPVPCTGNDGRIPVVYAMAATKSIKENRPVRISEIDPSLG</sequence>
<evidence type="ECO:0000259" key="4">
    <source>
        <dbReference type="Pfam" id="PF22725"/>
    </source>
</evidence>
<gene>
    <name evidence="5" type="ORF">BU14_0027s0110</name>
</gene>
<name>A0A1X6PK11_PORUM</name>
<dbReference type="NCBIfam" id="TIGR04380">
    <property type="entry name" value="myo_inos_iolG"/>
    <property type="match status" value="1"/>
</dbReference>
<evidence type="ECO:0000256" key="1">
    <source>
        <dbReference type="ARBA" id="ARBA00010928"/>
    </source>
</evidence>
<feature type="domain" description="GFO/IDH/MocA-like oxidoreductase" evidence="4">
    <location>
        <begin position="199"/>
        <end position="315"/>
    </location>
</feature>
<evidence type="ECO:0008006" key="7">
    <source>
        <dbReference type="Google" id="ProtNLM"/>
    </source>
</evidence>
<dbReference type="AlphaFoldDB" id="A0A1X6PK11"/>
<dbReference type="InterPro" id="IPR055170">
    <property type="entry name" value="GFO_IDH_MocA-like_dom"/>
</dbReference>
<comment type="similarity">
    <text evidence="1">Belongs to the Gfo/Idh/MocA family.</text>
</comment>
<evidence type="ECO:0000259" key="3">
    <source>
        <dbReference type="Pfam" id="PF01408"/>
    </source>
</evidence>
<dbReference type="PANTHER" id="PTHR42840:SF3">
    <property type="entry name" value="BINDING ROSSMANN FOLD OXIDOREDUCTASE, PUTATIVE (AFU_ORTHOLOGUE AFUA_2G10240)-RELATED"/>
    <property type="match status" value="1"/>
</dbReference>
<dbReference type="SUPFAM" id="SSF51735">
    <property type="entry name" value="NAD(P)-binding Rossmann-fold domains"/>
    <property type="match status" value="1"/>
</dbReference>
<dbReference type="EMBL" id="KV918766">
    <property type="protein sequence ID" value="OSX81086.1"/>
    <property type="molecule type" value="Genomic_DNA"/>
</dbReference>
<dbReference type="EMBL" id="KV918766">
    <property type="protein sequence ID" value="OSX81084.1"/>
    <property type="molecule type" value="Genomic_DNA"/>
</dbReference>
<dbReference type="EMBL" id="KV918766">
    <property type="protein sequence ID" value="OSX81085.1"/>
    <property type="molecule type" value="Genomic_DNA"/>
</dbReference>
<evidence type="ECO:0000256" key="2">
    <source>
        <dbReference type="ARBA" id="ARBA00023002"/>
    </source>
</evidence>
<keyword evidence="2" id="KW-0560">Oxidoreductase</keyword>
<dbReference type="PANTHER" id="PTHR42840">
    <property type="entry name" value="NAD(P)-BINDING ROSSMANN-FOLD SUPERFAMILY PROTEIN-RELATED"/>
    <property type="match status" value="1"/>
</dbReference>
<proteinExistence type="inferred from homology"/>
<evidence type="ECO:0000313" key="6">
    <source>
        <dbReference type="Proteomes" id="UP000218209"/>
    </source>
</evidence>
<dbReference type="OrthoDB" id="64915at2759"/>
<reference evidence="5 6" key="1">
    <citation type="submission" date="2017-03" db="EMBL/GenBank/DDBJ databases">
        <title>WGS assembly of Porphyra umbilicalis.</title>
        <authorList>
            <person name="Brawley S.H."/>
            <person name="Blouin N.A."/>
            <person name="Ficko-Blean E."/>
            <person name="Wheeler G.L."/>
            <person name="Lohr M."/>
            <person name="Goodson H.V."/>
            <person name="Jenkins J.W."/>
            <person name="Blaby-Haas C.E."/>
            <person name="Helliwell K.E."/>
            <person name="Chan C."/>
            <person name="Marriage T."/>
            <person name="Bhattacharya D."/>
            <person name="Klein A.S."/>
            <person name="Badis Y."/>
            <person name="Brodie J."/>
            <person name="Cao Y."/>
            <person name="Collen J."/>
            <person name="Dittami S.M."/>
            <person name="Gachon C.M."/>
            <person name="Green B.R."/>
            <person name="Karpowicz S."/>
            <person name="Kim J.W."/>
            <person name="Kudahl U."/>
            <person name="Lin S."/>
            <person name="Michel G."/>
            <person name="Mittag M."/>
            <person name="Olson B.J."/>
            <person name="Pangilinan J."/>
            <person name="Peng Y."/>
            <person name="Qiu H."/>
            <person name="Shu S."/>
            <person name="Singer J.T."/>
            <person name="Smith A.G."/>
            <person name="Sprecher B.N."/>
            <person name="Wagner V."/>
            <person name="Wang W."/>
            <person name="Wang Z.-Y."/>
            <person name="Yan J."/>
            <person name="Yarish C."/>
            <person name="Zoeuner-Riek S."/>
            <person name="Zhuang Y."/>
            <person name="Zou Y."/>
            <person name="Lindquist E.A."/>
            <person name="Grimwood J."/>
            <person name="Barry K."/>
            <person name="Rokhsar D.S."/>
            <person name="Schmutz J."/>
            <person name="Stiller J.W."/>
            <person name="Grossman A.R."/>
            <person name="Prochnik S.E."/>
        </authorList>
    </citation>
    <scope>NUCLEOTIDE SEQUENCE [LARGE SCALE GENOMIC DNA]</scope>
    <source>
        <strain evidence="5">4086291</strain>
    </source>
</reference>
<dbReference type="InterPro" id="IPR030827">
    <property type="entry name" value="Myo_inos_IolG"/>
</dbReference>
<dbReference type="Pfam" id="PF01408">
    <property type="entry name" value="GFO_IDH_MocA"/>
    <property type="match status" value="1"/>
</dbReference>
<protein>
    <recommendedName>
        <fullName evidence="7">Gfo/Idh/MocA-like oxidoreductase N-terminal domain-containing protein</fullName>
    </recommendedName>
</protein>
<dbReference type="GO" id="GO:0016491">
    <property type="term" value="F:oxidoreductase activity"/>
    <property type="evidence" value="ECO:0007669"/>
    <property type="project" value="UniProtKB-KW"/>
</dbReference>
<organism evidence="5 6">
    <name type="scientific">Porphyra umbilicalis</name>
    <name type="common">Purple laver</name>
    <name type="synonym">Red alga</name>
    <dbReference type="NCBI Taxonomy" id="2786"/>
    <lineage>
        <taxon>Eukaryota</taxon>
        <taxon>Rhodophyta</taxon>
        <taxon>Bangiophyceae</taxon>
        <taxon>Bangiales</taxon>
        <taxon>Bangiaceae</taxon>
        <taxon>Porphyra</taxon>
    </lineage>
</organism>
<dbReference type="InterPro" id="IPR000683">
    <property type="entry name" value="Gfo/Idh/MocA-like_OxRdtase_N"/>
</dbReference>
<evidence type="ECO:0000313" key="5">
    <source>
        <dbReference type="EMBL" id="OSX81086.1"/>
    </source>
</evidence>
<feature type="domain" description="Gfo/Idh/MocA-like oxidoreductase N-terminal" evidence="3">
    <location>
        <begin position="69"/>
        <end position="188"/>
    </location>
</feature>
<dbReference type="GO" id="GO:0000166">
    <property type="term" value="F:nucleotide binding"/>
    <property type="evidence" value="ECO:0007669"/>
    <property type="project" value="InterPro"/>
</dbReference>